<proteinExistence type="predicted"/>
<dbReference type="InterPro" id="IPR013320">
    <property type="entry name" value="ConA-like_dom_sf"/>
</dbReference>
<dbReference type="Proteomes" id="UP000463939">
    <property type="component" value="Chromosome"/>
</dbReference>
<dbReference type="SUPFAM" id="SSF49899">
    <property type="entry name" value="Concanavalin A-like lectins/glucanases"/>
    <property type="match status" value="1"/>
</dbReference>
<accession>A0A809SA59</accession>
<evidence type="ECO:0000313" key="3">
    <source>
        <dbReference type="Proteomes" id="UP000463939"/>
    </source>
</evidence>
<dbReference type="AlphaFoldDB" id="A0A809SA59"/>
<keyword evidence="3" id="KW-1185">Reference proteome</keyword>
<dbReference type="EMBL" id="AP021881">
    <property type="protein sequence ID" value="BBP01372.1"/>
    <property type="molecule type" value="Genomic_DNA"/>
</dbReference>
<reference evidence="3" key="1">
    <citation type="submission" date="2019-11" db="EMBL/GenBank/DDBJ databases">
        <title>Isolation and characterization of a novel species in the genus Sulfuriferula.</title>
        <authorList>
            <person name="Mochizuki J."/>
            <person name="Kojima H."/>
            <person name="Fukui M."/>
        </authorList>
    </citation>
    <scope>NUCLEOTIDE SEQUENCE [LARGE SCALE GENOMIC DNA]</scope>
    <source>
        <strain evidence="3">SGTM</strain>
    </source>
</reference>
<gene>
    <name evidence="2" type="ORF">SFSGTM_20800</name>
</gene>
<evidence type="ECO:0000313" key="2">
    <source>
        <dbReference type="EMBL" id="BBP01372.1"/>
    </source>
</evidence>
<organism evidence="2 3">
    <name type="scientific">Sulfuriferula nivalis</name>
    <dbReference type="NCBI Taxonomy" id="2675298"/>
    <lineage>
        <taxon>Bacteria</taxon>
        <taxon>Pseudomonadati</taxon>
        <taxon>Pseudomonadota</taxon>
        <taxon>Betaproteobacteria</taxon>
        <taxon>Nitrosomonadales</taxon>
        <taxon>Sulfuricellaceae</taxon>
        <taxon>Sulfuriferula</taxon>
    </lineage>
</organism>
<sequence length="1110" mass="114467">MHTTLAHAVTYSNVSTPFSWIDTTSHTKVGYNTAPYKFNNTGGCGTTPPILDDTMSDDIPIGFTFSYGGTAFTQARIMTNGRLQFNNNTTCGYGSPVTQLPYADAGLNYTMRIYGNDMDPTPQANAGYSTACKLTSTCYISYASIGTAPNRQFVVTWNNVPEWAAGGSTSGNYNLQIILNENGTFVYQYGVNVPGPQATLAQVGWQVSATDFNVPSVGLPTSNTAILFYIPSPIAQYHFQQSAWTAPGQVTDTSGSSPAYNATALGAAVPGVGYACNGAVIPANNGAVVDGIDTGIAVPTNLGGAGTIDFWYKANSAWVNGGDAQLVDASISNGQWFFATKLNNGDVRFVITDSTGTIRAVETSANSVAANTWTHIALTWNFNALAASNSDHLSIYINGVQKAISAFSSSGTVSSQIGTLYLGDNRSSFTGSGGTKSSANGTLDEFNLYNVEGGSVLIQRDMNYSTVCGPDHYELSLPSSSISCLPTTATITACADSSSPCTNGFISASNTATLTTSAGTLTGNPATFNANGVATATLSDPAATNNTAVSVTLAGVQTAPLSPTKCCPDGINCAVSSSCSTTFNTAGFIFTGAANGTITTIPAQTAGVSSATYYLRAIKTNTSTQACQAAIQGVSTVNFAYECNDTATCYGANLMSVNGGTTTTIARNNNANVSSYLPVSMNFDANGNAPFTFNYGDVGKVTLYASKVINSATLAGASNAFVVKPYSFVLSGIKRTADNFANPGATATTGSVFIKASDPFSATVTATAATGAATPSYGHEATPESVKLNSALAGLGLTSNPTISGTFGTFTNGVASGNNFSWSEVGIITLTPDVLDGNYLGAGDTTGTTSGNVGRFTPHHFVTSVTPACATGSFTYSAQPFSVQVTALNNLATPTATTNYNSTSNFAKAITLSDGSASATGSFSNNTIAASAFASGVATTATPAYTFNSPATAPTTITLRATDTDSISSSGYTEGTAPLRSGRIKLNNASGSETLNLPVPMVAQYYNGTSFVTNTLDNCTTVPVPTTPTASNGLSTSLTTTAALSSPFIAGNGNLQLSKPNAKGYVDITINAPTWLQYNWKGTGLTKPTARATFGIYKNANEFIYMREMY</sequence>
<feature type="domain" description="DUF6701" evidence="1">
    <location>
        <begin position="563"/>
        <end position="1108"/>
    </location>
</feature>
<dbReference type="Pfam" id="PF20419">
    <property type="entry name" value="DUF6701"/>
    <property type="match status" value="1"/>
</dbReference>
<dbReference type="InterPro" id="IPR046524">
    <property type="entry name" value="DUF6701"/>
</dbReference>
<name>A0A809SA59_9PROT</name>
<evidence type="ECO:0000259" key="1">
    <source>
        <dbReference type="Pfam" id="PF20419"/>
    </source>
</evidence>
<dbReference type="KEGG" id="sniv:SFSGTM_20800"/>
<dbReference type="Gene3D" id="2.60.120.200">
    <property type="match status" value="1"/>
</dbReference>
<protein>
    <recommendedName>
        <fullName evidence="1">DUF6701 domain-containing protein</fullName>
    </recommendedName>
</protein>